<evidence type="ECO:0000259" key="1">
    <source>
        <dbReference type="Pfam" id="PF13480"/>
    </source>
</evidence>
<keyword evidence="3" id="KW-1185">Reference proteome</keyword>
<dbReference type="Gene3D" id="3.40.630.30">
    <property type="match status" value="1"/>
</dbReference>
<dbReference type="AlphaFoldDB" id="A0A397NMY0"/>
<protein>
    <submittedName>
        <fullName evidence="2">Acetyltransferase (GNAT) family protein</fullName>
    </submittedName>
</protein>
<dbReference type="InterPro" id="IPR038740">
    <property type="entry name" value="BioF2-like_GNAT_dom"/>
</dbReference>
<proteinExistence type="predicted"/>
<dbReference type="Proteomes" id="UP000266568">
    <property type="component" value="Unassembled WGS sequence"/>
</dbReference>
<feature type="domain" description="BioF2-like acetyltransferase" evidence="1">
    <location>
        <begin position="101"/>
        <end position="247"/>
    </location>
</feature>
<dbReference type="InterPro" id="IPR016181">
    <property type="entry name" value="Acyl_CoA_acyltransferase"/>
</dbReference>
<dbReference type="SUPFAM" id="SSF55729">
    <property type="entry name" value="Acyl-CoA N-acyltransferases (Nat)"/>
    <property type="match status" value="1"/>
</dbReference>
<comment type="caution">
    <text evidence="2">The sequence shown here is derived from an EMBL/GenBank/DDBJ whole genome shotgun (WGS) entry which is preliminary data.</text>
</comment>
<evidence type="ECO:0000313" key="2">
    <source>
        <dbReference type="EMBL" id="RIA37748.1"/>
    </source>
</evidence>
<dbReference type="RefSeq" id="WP_245968622.1">
    <property type="nucleotide sequence ID" value="NZ_QXDC01000004.1"/>
</dbReference>
<keyword evidence="2" id="KW-0808">Transferase</keyword>
<evidence type="ECO:0000313" key="3">
    <source>
        <dbReference type="Proteomes" id="UP000266568"/>
    </source>
</evidence>
<dbReference type="EMBL" id="QXDC01000004">
    <property type="protein sequence ID" value="RIA37748.1"/>
    <property type="molecule type" value="Genomic_DNA"/>
</dbReference>
<accession>A0A397NMY0</accession>
<reference evidence="2 3" key="1">
    <citation type="submission" date="2018-08" db="EMBL/GenBank/DDBJ databases">
        <title>Genomic Encyclopedia of Type Strains, Phase IV (KMG-IV): sequencing the most valuable type-strain genomes for metagenomic binning, comparative biology and taxonomic classification.</title>
        <authorList>
            <person name="Goeker M."/>
        </authorList>
    </citation>
    <scope>NUCLEOTIDE SEQUENCE [LARGE SCALE GENOMIC DNA]</scope>
    <source>
        <strain evidence="2 3">DSM 25527</strain>
    </source>
</reference>
<dbReference type="GO" id="GO:0016740">
    <property type="term" value="F:transferase activity"/>
    <property type="evidence" value="ECO:0007669"/>
    <property type="project" value="UniProtKB-KW"/>
</dbReference>
<name>A0A397NMY0_9SPHN</name>
<sequence>MSAVVQPLKFQVGARTLWSIPRRLVRVPLSLADVLEPRVPPLPSLGDAADGILVTSLPEARVAAVTAQAPGLIAFVRQRYTRYFADLDGGFDAWLGGMSANTRSGLKRKAKKLAKRSGGTLDVRAYRTPDELAVFHPIARTVSERTYQEALLGSGLPATPAFVRAMLAAAAADQVRAWLLFVDGFPIAYLYCTAEGDTLRYDYLGHDPEWSDWSAGSVLQVEAMRVLFAESRFARFDFTEGEGQHKRQFATGGVACVDLMLLRPSLANRAAIAALAGFDRTMALAKRLTRKLRAEALVRRLRRH</sequence>
<dbReference type="Pfam" id="PF13480">
    <property type="entry name" value="Acetyltransf_6"/>
    <property type="match status" value="1"/>
</dbReference>
<organism evidence="2 3">
    <name type="scientific">Hephaestia caeni</name>
    <dbReference type="NCBI Taxonomy" id="645617"/>
    <lineage>
        <taxon>Bacteria</taxon>
        <taxon>Pseudomonadati</taxon>
        <taxon>Pseudomonadota</taxon>
        <taxon>Alphaproteobacteria</taxon>
        <taxon>Sphingomonadales</taxon>
        <taxon>Sphingomonadaceae</taxon>
        <taxon>Hephaestia</taxon>
    </lineage>
</organism>
<gene>
    <name evidence="2" type="ORF">DFR49_3636</name>
</gene>